<feature type="transmembrane region" description="Helical" evidence="1">
    <location>
        <begin position="563"/>
        <end position="578"/>
    </location>
</feature>
<dbReference type="InterPro" id="IPR043748">
    <property type="entry name" value="DUF5693"/>
</dbReference>
<feature type="transmembrane region" description="Helical" evidence="1">
    <location>
        <begin position="7"/>
        <end position="25"/>
    </location>
</feature>
<dbReference type="Proteomes" id="UP000199337">
    <property type="component" value="Unassembled WGS sequence"/>
</dbReference>
<feature type="transmembrane region" description="Helical" evidence="1">
    <location>
        <begin position="407"/>
        <end position="425"/>
    </location>
</feature>
<feature type="transmembrane region" description="Helical" evidence="1">
    <location>
        <begin position="510"/>
        <end position="529"/>
    </location>
</feature>
<keyword evidence="1" id="KW-0812">Transmembrane</keyword>
<feature type="transmembrane region" description="Helical" evidence="1">
    <location>
        <begin position="470"/>
        <end position="489"/>
    </location>
</feature>
<organism evidence="2 3">
    <name type="scientific">Desulfotruncus arcticus DSM 17038</name>
    <dbReference type="NCBI Taxonomy" id="1121424"/>
    <lineage>
        <taxon>Bacteria</taxon>
        <taxon>Bacillati</taxon>
        <taxon>Bacillota</taxon>
        <taxon>Clostridia</taxon>
        <taxon>Eubacteriales</taxon>
        <taxon>Desulfallaceae</taxon>
        <taxon>Desulfotruncus</taxon>
    </lineage>
</organism>
<evidence type="ECO:0000313" key="3">
    <source>
        <dbReference type="Proteomes" id="UP000199337"/>
    </source>
</evidence>
<reference evidence="3" key="1">
    <citation type="submission" date="2016-10" db="EMBL/GenBank/DDBJ databases">
        <authorList>
            <person name="Varghese N."/>
            <person name="Submissions S."/>
        </authorList>
    </citation>
    <scope>NUCLEOTIDE SEQUENCE [LARGE SCALE GENOMIC DNA]</scope>
    <source>
        <strain evidence="3">DSM 17038</strain>
    </source>
</reference>
<accession>A0A1I2X332</accession>
<dbReference type="AlphaFoldDB" id="A0A1I2X332"/>
<sequence>MEKKWTPILIVVILISIIAAGYLAWQRHTLEANNRTVQMAVVYDEAASLARMNDISVPEVLHQFREQGAGAVLIKEPTVAEAEQNGEFKLQTGQSLLLMRDYGALKPLGSDFWQQVQPDRAYFIFSNQDIYQRVKGQLTAKKVQLKSWERPELFILEADYSWSQLQQLGVGFPRSSVDNANRAGMQVLVQLRSWNQVDVAGLKYVFDEIGQISGLAGLLFNDPVLPGVPEQIRPLTYVVQELKVPVVEIEFASQIGLSKLGYLLDKNVVRLHTLSLEEDAKKNYSPAEIVDRFDLAATERNIRILLFHTYTKPDAPNILQWNLDLVGQVGDKLRADGMQVGAPSVLSVPLANSRWLLFLVGLGVIAGGMLLCFSMGWQKAAPFLGLAALLVWAGLLGAGMTGPARKLMAFAAVVIFPTLSLAINVKSGGTAIWKSVLLLLRTSLISLIGALLMVGLLADLGFMLKLDQFAGVKLAHVVPLLLLALIFFFRSDEEGAGWRRQLQKFLDQPLLVKSAVVLGVLAVALLIYVSRTGNESAAISPLELKFRSLLDTLLGVRPRTKEFLVGHPLLLLVLYLGYRNNNYMPLLLAGAIGQISLVNTYAHIHTPLAVSLLRSFNGLVLGIIGGVVLIVLWRKAEQLWQRMRSEAETNS</sequence>
<feature type="transmembrane region" description="Helical" evidence="1">
    <location>
        <begin position="437"/>
        <end position="458"/>
    </location>
</feature>
<proteinExistence type="predicted"/>
<feature type="transmembrane region" description="Helical" evidence="1">
    <location>
        <begin position="585"/>
        <end position="604"/>
    </location>
</feature>
<dbReference type="OrthoDB" id="3805529at2"/>
<evidence type="ECO:0000256" key="1">
    <source>
        <dbReference type="SAM" id="Phobius"/>
    </source>
</evidence>
<name>A0A1I2X332_9FIRM</name>
<feature type="transmembrane region" description="Helical" evidence="1">
    <location>
        <begin position="616"/>
        <end position="634"/>
    </location>
</feature>
<dbReference type="Pfam" id="PF18949">
    <property type="entry name" value="DUF5693"/>
    <property type="match status" value="1"/>
</dbReference>
<dbReference type="EMBL" id="FOOX01000015">
    <property type="protein sequence ID" value="SFH07096.1"/>
    <property type="molecule type" value="Genomic_DNA"/>
</dbReference>
<keyword evidence="1" id="KW-0472">Membrane</keyword>
<feature type="transmembrane region" description="Helical" evidence="1">
    <location>
        <begin position="380"/>
        <end position="401"/>
    </location>
</feature>
<gene>
    <name evidence="2" type="ORF">SAMN05660649_03743</name>
</gene>
<keyword evidence="3" id="KW-1185">Reference proteome</keyword>
<protein>
    <submittedName>
        <fullName evidence="2">Uncharacterized protein</fullName>
    </submittedName>
</protein>
<keyword evidence="1" id="KW-1133">Transmembrane helix</keyword>
<dbReference type="RefSeq" id="WP_092473169.1">
    <property type="nucleotide sequence ID" value="NZ_FOOX01000015.1"/>
</dbReference>
<evidence type="ECO:0000313" key="2">
    <source>
        <dbReference type="EMBL" id="SFH07096.1"/>
    </source>
</evidence>
<feature type="transmembrane region" description="Helical" evidence="1">
    <location>
        <begin position="355"/>
        <end position="373"/>
    </location>
</feature>
<dbReference type="STRING" id="341036.SAMN05660649_03743"/>